<dbReference type="InterPro" id="IPR032675">
    <property type="entry name" value="LRR_dom_sf"/>
</dbReference>
<dbReference type="AlphaFoldDB" id="A0A9Q0M8V0"/>
<organism evidence="1 2">
    <name type="scientific">Blomia tropicalis</name>
    <name type="common">Mite</name>
    <dbReference type="NCBI Taxonomy" id="40697"/>
    <lineage>
        <taxon>Eukaryota</taxon>
        <taxon>Metazoa</taxon>
        <taxon>Ecdysozoa</taxon>
        <taxon>Arthropoda</taxon>
        <taxon>Chelicerata</taxon>
        <taxon>Arachnida</taxon>
        <taxon>Acari</taxon>
        <taxon>Acariformes</taxon>
        <taxon>Sarcoptiformes</taxon>
        <taxon>Astigmata</taxon>
        <taxon>Glycyphagoidea</taxon>
        <taxon>Echimyopodidae</taxon>
        <taxon>Blomia</taxon>
    </lineage>
</organism>
<evidence type="ECO:0000313" key="2">
    <source>
        <dbReference type="Proteomes" id="UP001142055"/>
    </source>
</evidence>
<proteinExistence type="predicted"/>
<dbReference type="PANTHER" id="PTHR13318:SF190">
    <property type="entry name" value="PARTNER OF PAIRED, ISOFORM B"/>
    <property type="match status" value="1"/>
</dbReference>
<dbReference type="SUPFAM" id="SSF52047">
    <property type="entry name" value="RNI-like"/>
    <property type="match status" value="1"/>
</dbReference>
<sequence>MDDFFRFIRLSSTRLFTTRRSSSAITENSRLKQVNNESDQDDCEIDQYKVIECKHVPESKWEDVWSELIEAKHSNLKGIVFLNPNFSRTFYVPLCGFRCDFESFAEYGNINLELLSMMKNGRYEQWMQSMIRADACFVPLHVCSPVKLLDRLCSRCPNLSRLSMHFYYLEDQMISYLIQNMANLESLNLENSIGLTTRAFVQMKMLKRLAHLNLSSTDLSELSLTAILDHCTQLVSLDVSNNCAITGHCLSRKQTSNLKRLNIRDCWAITSKQLVEIARNGSNELIELLCNSGINDESLEMISTKLNSLQHLDISFEEFTYHDDSGYNLLTTKGFSWIAKIVTLRKLRLRHIGRLSNKAMGRIIKSCNNLTELTLNLRHRHKLTDNALQDIARHCPNLKSFEAVHNHFIGTNSLEQLSGIGPNLQHLILRGNELIHDVDAAGLIKKCTNLRVLNLDGCRDVGEKTLTQCILHARNLPDNPDGTRPEFIAGLVNTSIERTTINELQTQLPENLRIRVSNQQCNKVHYNEFDGKVINELSLRDAFFPFYWHDFN</sequence>
<dbReference type="SMART" id="SM00367">
    <property type="entry name" value="LRR_CC"/>
    <property type="match status" value="8"/>
</dbReference>
<protein>
    <submittedName>
        <fullName evidence="1">Uncharacterized protein</fullName>
    </submittedName>
</protein>
<accession>A0A9Q0M8V0</accession>
<dbReference type="InterPro" id="IPR006553">
    <property type="entry name" value="Leu-rich_rpt_Cys-con_subtyp"/>
</dbReference>
<dbReference type="EMBL" id="JAPWDV010000001">
    <property type="protein sequence ID" value="KAJ6221913.1"/>
    <property type="molecule type" value="Genomic_DNA"/>
</dbReference>
<dbReference type="Proteomes" id="UP001142055">
    <property type="component" value="Chromosome 1"/>
</dbReference>
<gene>
    <name evidence="1" type="ORF">RDWZM_000458</name>
</gene>
<dbReference type="GO" id="GO:0031146">
    <property type="term" value="P:SCF-dependent proteasomal ubiquitin-dependent protein catabolic process"/>
    <property type="evidence" value="ECO:0007669"/>
    <property type="project" value="TreeGrafter"/>
</dbReference>
<dbReference type="GO" id="GO:0019005">
    <property type="term" value="C:SCF ubiquitin ligase complex"/>
    <property type="evidence" value="ECO:0007669"/>
    <property type="project" value="TreeGrafter"/>
</dbReference>
<keyword evidence="2" id="KW-1185">Reference proteome</keyword>
<dbReference type="PANTHER" id="PTHR13318">
    <property type="entry name" value="PARTNER OF PAIRED, ISOFORM B-RELATED"/>
    <property type="match status" value="1"/>
</dbReference>
<evidence type="ECO:0000313" key="1">
    <source>
        <dbReference type="EMBL" id="KAJ6221913.1"/>
    </source>
</evidence>
<comment type="caution">
    <text evidence="1">The sequence shown here is derived from an EMBL/GenBank/DDBJ whole genome shotgun (WGS) entry which is preliminary data.</text>
</comment>
<dbReference type="Gene3D" id="3.80.10.10">
    <property type="entry name" value="Ribonuclease Inhibitor"/>
    <property type="match status" value="2"/>
</dbReference>
<reference evidence="1" key="1">
    <citation type="submission" date="2022-12" db="EMBL/GenBank/DDBJ databases">
        <title>Genome assemblies of Blomia tropicalis.</title>
        <authorList>
            <person name="Cui Y."/>
        </authorList>
    </citation>
    <scope>NUCLEOTIDE SEQUENCE</scope>
    <source>
        <tissue evidence="1">Adult mites</tissue>
    </source>
</reference>
<name>A0A9Q0M8V0_BLOTA</name>